<dbReference type="EMBL" id="JAUSVS010000002">
    <property type="protein sequence ID" value="MDQ0463677.1"/>
    <property type="molecule type" value="Genomic_DNA"/>
</dbReference>
<dbReference type="InterPro" id="IPR015797">
    <property type="entry name" value="NUDIX_hydrolase-like_dom_sf"/>
</dbReference>
<evidence type="ECO:0000256" key="8">
    <source>
        <dbReference type="ARBA" id="ARBA00032272"/>
    </source>
</evidence>
<comment type="similarity">
    <text evidence="3">Belongs to the Nudix hydrolase family. NudK subfamily.</text>
</comment>
<comment type="cofactor">
    <cofactor evidence="2">
        <name>Mg(2+)</name>
        <dbReference type="ChEBI" id="CHEBI:18420"/>
    </cofactor>
</comment>
<evidence type="ECO:0000256" key="5">
    <source>
        <dbReference type="ARBA" id="ARBA00016377"/>
    </source>
</evidence>
<evidence type="ECO:0000256" key="2">
    <source>
        <dbReference type="ARBA" id="ARBA00001946"/>
    </source>
</evidence>
<evidence type="ECO:0000313" key="11">
    <source>
        <dbReference type="EMBL" id="MDQ0463677.1"/>
    </source>
</evidence>
<name>A0ABU0INU2_9CAUL</name>
<reference evidence="11 12" key="1">
    <citation type="submission" date="2023-07" db="EMBL/GenBank/DDBJ databases">
        <title>Genomic Encyclopedia of Type Strains, Phase IV (KMG-IV): sequencing the most valuable type-strain genomes for metagenomic binning, comparative biology and taxonomic classification.</title>
        <authorList>
            <person name="Goeker M."/>
        </authorList>
    </citation>
    <scope>NUCLEOTIDE SEQUENCE [LARGE SCALE GENOMIC DNA]</scope>
    <source>
        <strain evidence="11 12">DSM 18695</strain>
    </source>
</reference>
<dbReference type="RefSeq" id="WP_307347791.1">
    <property type="nucleotide sequence ID" value="NZ_JAUSVS010000002.1"/>
</dbReference>
<feature type="region of interest" description="Disordered" evidence="9">
    <location>
        <begin position="1"/>
        <end position="23"/>
    </location>
</feature>
<accession>A0ABU0INU2</accession>
<feature type="domain" description="Nudix hydrolase" evidence="10">
    <location>
        <begin position="63"/>
        <end position="201"/>
    </location>
</feature>
<comment type="caution">
    <text evidence="11">The sequence shown here is derived from an EMBL/GenBank/DDBJ whole genome shotgun (WGS) entry which is preliminary data.</text>
</comment>
<feature type="compositionally biased region" description="Low complexity" evidence="9">
    <location>
        <begin position="1"/>
        <end position="16"/>
    </location>
</feature>
<comment type="subunit">
    <text evidence="4">Homodimer.</text>
</comment>
<evidence type="ECO:0000256" key="7">
    <source>
        <dbReference type="ARBA" id="ARBA00032162"/>
    </source>
</evidence>
<dbReference type="Proteomes" id="UP001228905">
    <property type="component" value="Unassembled WGS sequence"/>
</dbReference>
<keyword evidence="12" id="KW-1185">Reference proteome</keyword>
<dbReference type="InterPro" id="IPR000086">
    <property type="entry name" value="NUDIX_hydrolase_dom"/>
</dbReference>
<proteinExistence type="inferred from homology"/>
<evidence type="ECO:0000256" key="4">
    <source>
        <dbReference type="ARBA" id="ARBA00011738"/>
    </source>
</evidence>
<comment type="catalytic activity">
    <reaction evidence="1">
        <text>GDP-alpha-D-mannose + H2O = alpha-D-mannose 1-phosphate + GMP + 2 H(+)</text>
        <dbReference type="Rhea" id="RHEA:27978"/>
        <dbReference type="ChEBI" id="CHEBI:15377"/>
        <dbReference type="ChEBI" id="CHEBI:15378"/>
        <dbReference type="ChEBI" id="CHEBI:57527"/>
        <dbReference type="ChEBI" id="CHEBI:58115"/>
        <dbReference type="ChEBI" id="CHEBI:58409"/>
    </reaction>
</comment>
<evidence type="ECO:0000256" key="9">
    <source>
        <dbReference type="SAM" id="MobiDB-lite"/>
    </source>
</evidence>
<protein>
    <recommendedName>
        <fullName evidence="5">GDP-mannose pyrophosphatase</fullName>
    </recommendedName>
    <alternativeName>
        <fullName evidence="7">GDP-mannose hydrolase</fullName>
    </alternativeName>
    <alternativeName>
        <fullName evidence="8">GDPMK</fullName>
    </alternativeName>
</protein>
<evidence type="ECO:0000256" key="3">
    <source>
        <dbReference type="ARBA" id="ARBA00007275"/>
    </source>
</evidence>
<dbReference type="Gene3D" id="3.90.79.10">
    <property type="entry name" value="Nucleoside Triphosphate Pyrophosphohydrolase"/>
    <property type="match status" value="1"/>
</dbReference>
<evidence type="ECO:0000256" key="1">
    <source>
        <dbReference type="ARBA" id="ARBA00000847"/>
    </source>
</evidence>
<evidence type="ECO:0000256" key="6">
    <source>
        <dbReference type="ARBA" id="ARBA00022801"/>
    </source>
</evidence>
<dbReference type="CDD" id="cd24157">
    <property type="entry name" value="NUDIX_GDPMK"/>
    <property type="match status" value="1"/>
</dbReference>
<organism evidence="11 12">
    <name type="scientific">Caulobacter ginsengisoli</name>
    <dbReference type="NCBI Taxonomy" id="400775"/>
    <lineage>
        <taxon>Bacteria</taxon>
        <taxon>Pseudomonadati</taxon>
        <taxon>Pseudomonadota</taxon>
        <taxon>Alphaproteobacteria</taxon>
        <taxon>Caulobacterales</taxon>
        <taxon>Caulobacteraceae</taxon>
        <taxon>Caulobacter</taxon>
    </lineage>
</organism>
<keyword evidence="6" id="KW-0378">Hydrolase</keyword>
<sequence length="218" mass="23737">MGPVRGPAGPAASSVGPPAPEGRRRLNRLTLRGSRTVHKGWLDLVIGRFRDADGHEVVREIVRHGRAAAVLPYDPERKTAILVRLPRAPVIWAGGPQTMLEAPAGMLDGDEPDVCARREAMEETGLRLTTLEPVVRAWTSPGMCTEQTDLFLAPYSAADRVEAGGGVAEEHEDIVVEEWKLADLWATFEAGGIEDLKTVALILALRVRRPEVFDSPVK</sequence>
<dbReference type="NCBIfam" id="TIGR00052">
    <property type="entry name" value="nudix-type nucleoside diphosphatase, YffH/AdpP family"/>
    <property type="match status" value="1"/>
</dbReference>
<dbReference type="PROSITE" id="PS51462">
    <property type="entry name" value="NUDIX"/>
    <property type="match status" value="1"/>
</dbReference>
<gene>
    <name evidence="11" type="ORF">QO010_001448</name>
</gene>
<dbReference type="PANTHER" id="PTHR11839">
    <property type="entry name" value="UDP/ADP-SUGAR PYROPHOSPHATASE"/>
    <property type="match status" value="1"/>
</dbReference>
<dbReference type="SUPFAM" id="SSF55811">
    <property type="entry name" value="Nudix"/>
    <property type="match status" value="1"/>
</dbReference>
<dbReference type="InterPro" id="IPR004385">
    <property type="entry name" value="NDP_pyrophosphatase"/>
</dbReference>
<dbReference type="Pfam" id="PF00293">
    <property type="entry name" value="NUDIX"/>
    <property type="match status" value="1"/>
</dbReference>
<evidence type="ECO:0000259" key="10">
    <source>
        <dbReference type="PROSITE" id="PS51462"/>
    </source>
</evidence>
<dbReference type="PANTHER" id="PTHR11839:SF18">
    <property type="entry name" value="NUDIX HYDROLASE DOMAIN-CONTAINING PROTEIN"/>
    <property type="match status" value="1"/>
</dbReference>
<evidence type="ECO:0000313" key="12">
    <source>
        <dbReference type="Proteomes" id="UP001228905"/>
    </source>
</evidence>